<feature type="domain" description="F-box" evidence="1">
    <location>
        <begin position="53"/>
        <end position="103"/>
    </location>
</feature>
<dbReference type="SMART" id="SM00256">
    <property type="entry name" value="FBOX"/>
    <property type="match status" value="1"/>
</dbReference>
<dbReference type="Proteomes" id="UP000182235">
    <property type="component" value="Unassembled WGS sequence"/>
</dbReference>
<proteinExistence type="predicted"/>
<gene>
    <name evidence="2" type="ORF">AJ78_08211</name>
</gene>
<dbReference type="AlphaFoldDB" id="A0A1J9P2B5"/>
<dbReference type="EMBL" id="LGRN01000665">
    <property type="protein sequence ID" value="OJD10897.1"/>
    <property type="molecule type" value="Genomic_DNA"/>
</dbReference>
<dbReference type="VEuPathDB" id="FungiDB:AJ78_08211"/>
<dbReference type="PROSITE" id="PS50181">
    <property type="entry name" value="FBOX"/>
    <property type="match status" value="1"/>
</dbReference>
<evidence type="ECO:0000313" key="2">
    <source>
        <dbReference type="EMBL" id="OJD10897.1"/>
    </source>
</evidence>
<dbReference type="SUPFAM" id="SSF81383">
    <property type="entry name" value="F-box domain"/>
    <property type="match status" value="1"/>
</dbReference>
<dbReference type="STRING" id="1447872.A0A1J9P2B5"/>
<dbReference type="InterPro" id="IPR001810">
    <property type="entry name" value="F-box_dom"/>
</dbReference>
<dbReference type="Gene3D" id="1.20.1280.50">
    <property type="match status" value="1"/>
</dbReference>
<sequence length="567" mass="64786">MVDAAITGDDFIQAYKDLPTADARHKLLQSLVQQLSIPDCHILHNSIYARLHVDILGCLPIELVAGIASYLPPWDVFRYRSVSKRWNEVLSSPFVCSSSFDAYFPDQEQLDVSGPYWPRRFHQVSKRRLALVTGRPYSKSLLLNGHPWRVELISYHDGMIAHDLDHRRTIQVLSVVDGPIATYQTRNREVISKIALSRTALAVVTIRGYCHVFHYETGEEGSFRLPCQPHSLVVDEDAVALHVGTRPTTIITWDLQSRHAREIKNDSSSLLHMFLDGKDASLVLVHGADADGTPMNDKGKTPPPNFSGAVGTRYLLRGATAVLQDKITYFMLPPDEPQIPHDCMKAFNTYGRCVVTYGRRVGHQDVGNPDPWEYGEHRWYLLVIVHPKYQPQHHHHSKIPPVVIYRDPIPQLMKARPDTLVASQCPDVIHYYYSSSEKFNYAVANYLTATYASSEIDDISNDNEFVMGDTKPTNPEHIMGGDDRFFVITNELGIHVWCFDEDVALFQETSRYREIRRGGAEARARAREWEREWNSKQEREWKIKDDKMTSSLLTENFGQGWDVRGWS</sequence>
<organism evidence="2 3">
    <name type="scientific">Emergomyces pasteurianus Ep9510</name>
    <dbReference type="NCBI Taxonomy" id="1447872"/>
    <lineage>
        <taxon>Eukaryota</taxon>
        <taxon>Fungi</taxon>
        <taxon>Dikarya</taxon>
        <taxon>Ascomycota</taxon>
        <taxon>Pezizomycotina</taxon>
        <taxon>Eurotiomycetes</taxon>
        <taxon>Eurotiomycetidae</taxon>
        <taxon>Onygenales</taxon>
        <taxon>Ajellomycetaceae</taxon>
        <taxon>Emergomyces</taxon>
    </lineage>
</organism>
<protein>
    <recommendedName>
        <fullName evidence="1">F-box domain-containing protein</fullName>
    </recommendedName>
</protein>
<accession>A0A1J9P2B5</accession>
<dbReference type="Pfam" id="PF12937">
    <property type="entry name" value="F-box-like"/>
    <property type="match status" value="1"/>
</dbReference>
<keyword evidence="3" id="KW-1185">Reference proteome</keyword>
<comment type="caution">
    <text evidence="2">The sequence shown here is derived from an EMBL/GenBank/DDBJ whole genome shotgun (WGS) entry which is preliminary data.</text>
</comment>
<evidence type="ECO:0000259" key="1">
    <source>
        <dbReference type="PROSITE" id="PS50181"/>
    </source>
</evidence>
<reference evidence="2 3" key="1">
    <citation type="submission" date="2015-07" db="EMBL/GenBank/DDBJ databases">
        <title>Emmonsia species relationships and genome sequence.</title>
        <authorList>
            <consortium name="The Broad Institute Genomics Platform"/>
            <person name="Cuomo C.A."/>
            <person name="Munoz J.F."/>
            <person name="Imamovic A."/>
            <person name="Priest M.E."/>
            <person name="Young S."/>
            <person name="Clay O.K."/>
            <person name="McEwen J.G."/>
        </authorList>
    </citation>
    <scope>NUCLEOTIDE SEQUENCE [LARGE SCALE GENOMIC DNA]</scope>
    <source>
        <strain evidence="2 3">UAMH 9510</strain>
    </source>
</reference>
<evidence type="ECO:0000313" key="3">
    <source>
        <dbReference type="Proteomes" id="UP000182235"/>
    </source>
</evidence>
<dbReference type="OrthoDB" id="5295250at2759"/>
<dbReference type="InterPro" id="IPR036047">
    <property type="entry name" value="F-box-like_dom_sf"/>
</dbReference>
<name>A0A1J9P2B5_9EURO</name>